<dbReference type="EMBL" id="ML741795">
    <property type="protein sequence ID" value="KAE8327055.1"/>
    <property type="molecule type" value="Genomic_DNA"/>
</dbReference>
<evidence type="ECO:0000313" key="2">
    <source>
        <dbReference type="Proteomes" id="UP000325945"/>
    </source>
</evidence>
<keyword evidence="2" id="KW-1185">Reference proteome</keyword>
<sequence length="166" mass="19198">MSSNAPATGNSKPYTPEEKQLLRSLRQEHKSWINILEAYNQQVAIDRQRTRHALQNQWRVILREDTDQNEIISWGLVRSLFVREQYHLEQISRLERSLISARRTTHSERGAYAYLRARFDELQQAYDAVLAEYNNLNREVSGFVCQECSKAGQATVTAGEVTGDIE</sequence>
<name>A0A5N6X1H2_9EURO</name>
<reference evidence="2" key="1">
    <citation type="submission" date="2019-04" db="EMBL/GenBank/DDBJ databases">
        <title>Friends and foes A comparative genomics studyof 23 Aspergillus species from section Flavi.</title>
        <authorList>
            <consortium name="DOE Joint Genome Institute"/>
            <person name="Kjaerbolling I."/>
            <person name="Vesth T."/>
            <person name="Frisvad J.C."/>
            <person name="Nybo J.L."/>
            <person name="Theobald S."/>
            <person name="Kildgaard S."/>
            <person name="Isbrandt T."/>
            <person name="Kuo A."/>
            <person name="Sato A."/>
            <person name="Lyhne E.K."/>
            <person name="Kogle M.E."/>
            <person name="Wiebenga A."/>
            <person name="Kun R.S."/>
            <person name="Lubbers R.J."/>
            <person name="Makela M.R."/>
            <person name="Barry K."/>
            <person name="Chovatia M."/>
            <person name="Clum A."/>
            <person name="Daum C."/>
            <person name="Haridas S."/>
            <person name="He G."/>
            <person name="LaButti K."/>
            <person name="Lipzen A."/>
            <person name="Mondo S."/>
            <person name="Riley R."/>
            <person name="Salamov A."/>
            <person name="Simmons B.A."/>
            <person name="Magnuson J.K."/>
            <person name="Henrissat B."/>
            <person name="Mortensen U.H."/>
            <person name="Larsen T.O."/>
            <person name="Devries R.P."/>
            <person name="Grigoriev I.V."/>
            <person name="Machida M."/>
            <person name="Baker S.E."/>
            <person name="Andersen M.R."/>
        </authorList>
    </citation>
    <scope>NUCLEOTIDE SEQUENCE [LARGE SCALE GENOMIC DNA]</scope>
    <source>
        <strain evidence="2">CBS 130017</strain>
    </source>
</reference>
<proteinExistence type="predicted"/>
<dbReference type="AlphaFoldDB" id="A0A5N6X1H2"/>
<dbReference type="Gene3D" id="1.10.10.60">
    <property type="entry name" value="Homeodomain-like"/>
    <property type="match status" value="1"/>
</dbReference>
<accession>A0A5N6X1H2</accession>
<dbReference type="Proteomes" id="UP000325945">
    <property type="component" value="Unassembled WGS sequence"/>
</dbReference>
<protein>
    <submittedName>
        <fullName evidence="1">Uncharacterized protein</fullName>
    </submittedName>
</protein>
<organism evidence="1 2">
    <name type="scientific">Aspergillus sergii</name>
    <dbReference type="NCBI Taxonomy" id="1034303"/>
    <lineage>
        <taxon>Eukaryota</taxon>
        <taxon>Fungi</taxon>
        <taxon>Dikarya</taxon>
        <taxon>Ascomycota</taxon>
        <taxon>Pezizomycotina</taxon>
        <taxon>Eurotiomycetes</taxon>
        <taxon>Eurotiomycetidae</taxon>
        <taxon>Eurotiales</taxon>
        <taxon>Aspergillaceae</taxon>
        <taxon>Aspergillus</taxon>
        <taxon>Aspergillus subgen. Circumdati</taxon>
    </lineage>
</organism>
<gene>
    <name evidence="1" type="ORF">BDV39DRAFT_193199</name>
</gene>
<evidence type="ECO:0000313" key="1">
    <source>
        <dbReference type="EMBL" id="KAE8327055.1"/>
    </source>
</evidence>